<evidence type="ECO:0000313" key="2">
    <source>
        <dbReference type="Proteomes" id="UP000321578"/>
    </source>
</evidence>
<dbReference type="Gene3D" id="3.30.450.150">
    <property type="entry name" value="Haem-degrading domain"/>
    <property type="match status" value="1"/>
</dbReference>
<dbReference type="InterPro" id="IPR052517">
    <property type="entry name" value="GlcG_carb_metab_protein"/>
</dbReference>
<dbReference type="EMBL" id="VORO01000012">
    <property type="protein sequence ID" value="TXD88707.1"/>
    <property type="molecule type" value="Genomic_DNA"/>
</dbReference>
<dbReference type="PANTHER" id="PTHR34309">
    <property type="entry name" value="SLR1406 PROTEIN"/>
    <property type="match status" value="1"/>
</dbReference>
<dbReference type="InterPro" id="IPR038084">
    <property type="entry name" value="PduO/GlcC-like_sf"/>
</dbReference>
<sequence>MAAKITQAAFDEAERDGLFISVTIVDKSGPTLAVLRHHNAGVHTLRAIYKKAFTACSQKRDTATIAKGDKEGNIPEDIRFLDENILIMDGGIPIVIDGQVVGGIDVGGAHGSEDVRAAQAGLTALEN</sequence>
<gene>
    <name evidence="1" type="ORF">ESY86_11660</name>
</gene>
<dbReference type="InterPro" id="IPR005624">
    <property type="entry name" value="PduO/GlcC-like"/>
</dbReference>
<protein>
    <submittedName>
        <fullName evidence="1">Heme-binding protein</fullName>
    </submittedName>
</protein>
<dbReference type="Proteomes" id="UP000321578">
    <property type="component" value="Unassembled WGS sequence"/>
</dbReference>
<dbReference type="SUPFAM" id="SSF143744">
    <property type="entry name" value="GlcG-like"/>
    <property type="match status" value="1"/>
</dbReference>
<accession>A0A5C6ZGE1</accession>
<dbReference type="OrthoDB" id="884118at2"/>
<organism evidence="1 2">
    <name type="scientific">Subsaximicrobium wynnwilliamsii</name>
    <dbReference type="NCBI Taxonomy" id="291179"/>
    <lineage>
        <taxon>Bacteria</taxon>
        <taxon>Pseudomonadati</taxon>
        <taxon>Bacteroidota</taxon>
        <taxon>Flavobacteriia</taxon>
        <taxon>Flavobacteriales</taxon>
        <taxon>Flavobacteriaceae</taxon>
        <taxon>Subsaximicrobium</taxon>
    </lineage>
</organism>
<evidence type="ECO:0000313" key="1">
    <source>
        <dbReference type="EMBL" id="TXD88707.1"/>
    </source>
</evidence>
<comment type="caution">
    <text evidence="1">The sequence shown here is derived from an EMBL/GenBank/DDBJ whole genome shotgun (WGS) entry which is preliminary data.</text>
</comment>
<reference evidence="1 2" key="1">
    <citation type="submission" date="2019-08" db="EMBL/GenBank/DDBJ databases">
        <title>Genomes of Subsaximicrobium wynnwilliamsii strains.</title>
        <authorList>
            <person name="Bowman J.P."/>
        </authorList>
    </citation>
    <scope>NUCLEOTIDE SEQUENCE [LARGE SCALE GENOMIC DNA]</scope>
    <source>
        <strain evidence="1 2">2-80-2</strain>
    </source>
</reference>
<name>A0A5C6ZGE1_9FLAO</name>
<dbReference type="PANTHER" id="PTHR34309:SF1">
    <property type="entry name" value="PROTEIN GLCG"/>
    <property type="match status" value="1"/>
</dbReference>
<keyword evidence="2" id="KW-1185">Reference proteome</keyword>
<proteinExistence type="predicted"/>
<dbReference type="AlphaFoldDB" id="A0A5C6ZGE1"/>
<dbReference type="Pfam" id="PF03928">
    <property type="entry name" value="HbpS-like"/>
    <property type="match status" value="1"/>
</dbReference>